<comment type="subcellular location">
    <subcellularLocation>
        <location evidence="1">Cytoplasm</location>
    </subcellularLocation>
</comment>
<evidence type="ECO:0000256" key="11">
    <source>
        <dbReference type="ARBA" id="ARBA00023098"/>
    </source>
</evidence>
<dbReference type="PANTHER" id="PTHR43290:SF2">
    <property type="entry name" value="MEVALONATE KINASE"/>
    <property type="match status" value="1"/>
</dbReference>
<comment type="pathway">
    <text evidence="12">Isoprenoid biosynthesis; isopentenyl diphosphate biosynthesis via mevalonate pathway; isopentenyl diphosphate from (R)-mevalonate: step 1/3.</text>
</comment>
<keyword evidence="5" id="KW-0444">Lipid biosynthesis</keyword>
<evidence type="ECO:0000313" key="15">
    <source>
        <dbReference type="EMBL" id="PIU36399.1"/>
    </source>
</evidence>
<keyword evidence="7" id="KW-0547">Nucleotide-binding</keyword>
<keyword evidence="11" id="KW-0443">Lipid metabolism</keyword>
<dbReference type="Pfam" id="PF00288">
    <property type="entry name" value="GHMP_kinases_N"/>
    <property type="match status" value="1"/>
</dbReference>
<name>A0A2M6YSD5_9BACT</name>
<dbReference type="Proteomes" id="UP000230184">
    <property type="component" value="Unassembled WGS sequence"/>
</dbReference>
<comment type="similarity">
    <text evidence="2">Belongs to the GHMP kinase family. Mevalonate kinase subfamily.</text>
</comment>
<dbReference type="InterPro" id="IPR006204">
    <property type="entry name" value="GHMP_kinase_N_dom"/>
</dbReference>
<evidence type="ECO:0000256" key="3">
    <source>
        <dbReference type="ARBA" id="ARBA00012103"/>
    </source>
</evidence>
<dbReference type="EMBL" id="PEWY01000177">
    <property type="protein sequence ID" value="PIU36399.1"/>
    <property type="molecule type" value="Genomic_DNA"/>
</dbReference>
<dbReference type="InterPro" id="IPR020568">
    <property type="entry name" value="Ribosomal_Su5_D2-typ_SF"/>
</dbReference>
<sequence length="312" mass="34964">MKVKIIYSAPAKAILSGEHAVVYGKPALATAINLRLKFIVTKLARSYKDSKSMKEINFISDEVKKYLIIQKIKYVDKPFNYKIESEIPVGRGLGSSAALSVASVASFLEFYTGKQFDKKIINDIAFEIEKHFHSNPSGVDNYASCFGGLILYQKKVSLKKLNDKISKNIEKNLLLIDSGKPEETTGEIVESVESVKSVETLLNNIENETNNILSAIEKENVDQFKNSLFVNEKLLEELGIVSDRTKKLLKELSKFGVGKVTGAGGRKKGSGFILFYTDQIDKLINYLIKRKIIYHKFIPDNIGLKRISTLIN</sequence>
<evidence type="ECO:0000256" key="10">
    <source>
        <dbReference type="ARBA" id="ARBA00022842"/>
    </source>
</evidence>
<dbReference type="PRINTS" id="PR00959">
    <property type="entry name" value="MEVGALKINASE"/>
</dbReference>
<feature type="domain" description="GHMP kinase N-terminal" evidence="13">
    <location>
        <begin position="70"/>
        <end position="148"/>
    </location>
</feature>
<keyword evidence="10" id="KW-0460">Magnesium</keyword>
<keyword evidence="4" id="KW-0963">Cytoplasm</keyword>
<dbReference type="GO" id="GO:0005524">
    <property type="term" value="F:ATP binding"/>
    <property type="evidence" value="ECO:0007669"/>
    <property type="project" value="UniProtKB-KW"/>
</dbReference>
<keyword evidence="9" id="KW-0067">ATP-binding</keyword>
<evidence type="ECO:0000256" key="1">
    <source>
        <dbReference type="ARBA" id="ARBA00004496"/>
    </source>
</evidence>
<comment type="caution">
    <text evidence="15">The sequence shown here is derived from an EMBL/GenBank/DDBJ whole genome shotgun (WGS) entry which is preliminary data.</text>
</comment>
<protein>
    <recommendedName>
        <fullName evidence="3">mevalonate kinase</fullName>
        <ecNumber evidence="3">2.7.1.36</ecNumber>
    </recommendedName>
</protein>
<reference evidence="16" key="1">
    <citation type="submission" date="2017-09" db="EMBL/GenBank/DDBJ databases">
        <title>Depth-based differentiation of microbial function through sediment-hosted aquifers and enrichment of novel symbionts in the deep terrestrial subsurface.</title>
        <authorList>
            <person name="Probst A.J."/>
            <person name="Ladd B."/>
            <person name="Jarett J.K."/>
            <person name="Geller-Mcgrath D.E."/>
            <person name="Sieber C.M.K."/>
            <person name="Emerson J.B."/>
            <person name="Anantharaman K."/>
            <person name="Thomas B.C."/>
            <person name="Malmstrom R."/>
            <person name="Stieglmeier M."/>
            <person name="Klingl A."/>
            <person name="Woyke T."/>
            <person name="Ryan C.M."/>
            <person name="Banfield J.F."/>
        </authorList>
    </citation>
    <scope>NUCLEOTIDE SEQUENCE [LARGE SCALE GENOMIC DNA]</scope>
</reference>
<dbReference type="UniPathway" id="UPA00057">
    <property type="reaction ID" value="UER00098"/>
</dbReference>
<dbReference type="Pfam" id="PF08544">
    <property type="entry name" value="GHMP_kinases_C"/>
    <property type="match status" value="1"/>
</dbReference>
<evidence type="ECO:0000313" key="16">
    <source>
        <dbReference type="Proteomes" id="UP000230184"/>
    </source>
</evidence>
<dbReference type="InterPro" id="IPR006203">
    <property type="entry name" value="GHMP_knse_ATP-bd_CS"/>
</dbReference>
<dbReference type="NCBIfam" id="TIGR00549">
    <property type="entry name" value="mevalon_kin"/>
    <property type="match status" value="1"/>
</dbReference>
<dbReference type="GO" id="GO:0004496">
    <property type="term" value="F:mevalonate kinase activity"/>
    <property type="evidence" value="ECO:0007669"/>
    <property type="project" value="UniProtKB-EC"/>
</dbReference>
<dbReference type="GO" id="GO:0006696">
    <property type="term" value="P:ergosterol biosynthetic process"/>
    <property type="evidence" value="ECO:0007669"/>
    <property type="project" value="TreeGrafter"/>
</dbReference>
<dbReference type="PANTHER" id="PTHR43290">
    <property type="entry name" value="MEVALONATE KINASE"/>
    <property type="match status" value="1"/>
</dbReference>
<dbReference type="InterPro" id="IPR006205">
    <property type="entry name" value="Mev_gal_kin"/>
</dbReference>
<evidence type="ECO:0000256" key="9">
    <source>
        <dbReference type="ARBA" id="ARBA00022840"/>
    </source>
</evidence>
<dbReference type="SUPFAM" id="SSF55060">
    <property type="entry name" value="GHMP Kinase, C-terminal domain"/>
    <property type="match status" value="1"/>
</dbReference>
<dbReference type="EC" id="2.7.1.36" evidence="3"/>
<accession>A0A2M6YSD5</accession>
<evidence type="ECO:0000259" key="13">
    <source>
        <dbReference type="Pfam" id="PF00288"/>
    </source>
</evidence>
<dbReference type="PROSITE" id="PS00627">
    <property type="entry name" value="GHMP_KINASES_ATP"/>
    <property type="match status" value="1"/>
</dbReference>
<evidence type="ECO:0000256" key="12">
    <source>
        <dbReference type="ARBA" id="ARBA00029438"/>
    </source>
</evidence>
<evidence type="ECO:0000256" key="8">
    <source>
        <dbReference type="ARBA" id="ARBA00022777"/>
    </source>
</evidence>
<keyword evidence="8 15" id="KW-0418">Kinase</keyword>
<feature type="domain" description="GHMP kinase C-terminal" evidence="14">
    <location>
        <begin position="213"/>
        <end position="287"/>
    </location>
</feature>
<evidence type="ECO:0000259" key="14">
    <source>
        <dbReference type="Pfam" id="PF08544"/>
    </source>
</evidence>
<keyword evidence="6" id="KW-0808">Transferase</keyword>
<evidence type="ECO:0000256" key="6">
    <source>
        <dbReference type="ARBA" id="ARBA00022679"/>
    </source>
</evidence>
<evidence type="ECO:0000256" key="7">
    <source>
        <dbReference type="ARBA" id="ARBA00022741"/>
    </source>
</evidence>
<dbReference type="InterPro" id="IPR014721">
    <property type="entry name" value="Ribsml_uS5_D2-typ_fold_subgr"/>
</dbReference>
<dbReference type="GO" id="GO:0005829">
    <property type="term" value="C:cytosol"/>
    <property type="evidence" value="ECO:0007669"/>
    <property type="project" value="TreeGrafter"/>
</dbReference>
<evidence type="ECO:0000256" key="5">
    <source>
        <dbReference type="ARBA" id="ARBA00022516"/>
    </source>
</evidence>
<evidence type="ECO:0000256" key="2">
    <source>
        <dbReference type="ARBA" id="ARBA00006495"/>
    </source>
</evidence>
<dbReference type="SUPFAM" id="SSF54211">
    <property type="entry name" value="Ribosomal protein S5 domain 2-like"/>
    <property type="match status" value="1"/>
</dbReference>
<dbReference type="Gene3D" id="3.30.230.10">
    <property type="match status" value="1"/>
</dbReference>
<proteinExistence type="inferred from homology"/>
<dbReference type="Gene3D" id="3.30.70.890">
    <property type="entry name" value="GHMP kinase, C-terminal domain"/>
    <property type="match status" value="1"/>
</dbReference>
<dbReference type="GO" id="GO:0019287">
    <property type="term" value="P:isopentenyl diphosphate biosynthetic process, mevalonate pathway"/>
    <property type="evidence" value="ECO:0007669"/>
    <property type="project" value="UniProtKB-UniPathway"/>
</dbReference>
<evidence type="ECO:0000256" key="4">
    <source>
        <dbReference type="ARBA" id="ARBA00022490"/>
    </source>
</evidence>
<organism evidence="15 16">
    <name type="scientific">Candidatus Roizmanbacteria bacterium CG07_land_8_20_14_0_80_34_15</name>
    <dbReference type="NCBI Taxonomy" id="1974849"/>
    <lineage>
        <taxon>Bacteria</taxon>
        <taxon>Candidatus Roizmaniibacteriota</taxon>
    </lineage>
</organism>
<gene>
    <name evidence="15" type="primary">mvk</name>
    <name evidence="15" type="ORF">COT02_06215</name>
</gene>
<dbReference type="InterPro" id="IPR013750">
    <property type="entry name" value="GHMP_kinase_C_dom"/>
</dbReference>
<dbReference type="AlphaFoldDB" id="A0A2M6YSD5"/>
<dbReference type="InterPro" id="IPR036554">
    <property type="entry name" value="GHMP_kinase_C_sf"/>
</dbReference>